<feature type="region of interest" description="Disordered" evidence="1">
    <location>
        <begin position="1"/>
        <end position="36"/>
    </location>
</feature>
<accession>A0A5S4WI32</accession>
<comment type="caution">
    <text evidence="2">The sequence shown here is derived from an EMBL/GenBank/DDBJ whole genome shotgun (WGS) entry which is preliminary data.</text>
</comment>
<evidence type="ECO:0000313" key="3">
    <source>
        <dbReference type="Proteomes" id="UP000324853"/>
    </source>
</evidence>
<keyword evidence="3" id="KW-1185">Reference proteome</keyword>
<feature type="region of interest" description="Disordered" evidence="1">
    <location>
        <begin position="54"/>
        <end position="75"/>
    </location>
</feature>
<dbReference type="AlphaFoldDB" id="A0A5S4WI32"/>
<reference evidence="2 3" key="1">
    <citation type="submission" date="2019-08" db="EMBL/GenBank/DDBJ databases">
        <title>Bradyrhizobium hipponensis sp. nov., a rhizobium isolated from a Lupinus angustifolius root nodule in Tunisia.</title>
        <authorList>
            <person name="Off K."/>
            <person name="Rejili M."/>
            <person name="Mars M."/>
            <person name="Brachmann A."/>
            <person name="Marin M."/>
        </authorList>
    </citation>
    <scope>NUCLEOTIDE SEQUENCE [LARGE SCALE GENOMIC DNA]</scope>
    <source>
        <strain evidence="2 3">CTAW11</strain>
    </source>
</reference>
<organism evidence="2 3">
    <name type="scientific">Bradyrhizobium cytisi</name>
    <dbReference type="NCBI Taxonomy" id="515489"/>
    <lineage>
        <taxon>Bacteria</taxon>
        <taxon>Pseudomonadati</taxon>
        <taxon>Pseudomonadota</taxon>
        <taxon>Alphaproteobacteria</taxon>
        <taxon>Hyphomicrobiales</taxon>
        <taxon>Nitrobacteraceae</taxon>
        <taxon>Bradyrhizobium</taxon>
    </lineage>
</organism>
<gene>
    <name evidence="2" type="ORF">FXB38_22485</name>
</gene>
<dbReference type="OrthoDB" id="8256337at2"/>
<protein>
    <submittedName>
        <fullName evidence="2">Uncharacterized protein</fullName>
    </submittedName>
</protein>
<dbReference type="Proteomes" id="UP000324853">
    <property type="component" value="Unassembled WGS sequence"/>
</dbReference>
<feature type="compositionally biased region" description="Polar residues" evidence="1">
    <location>
        <begin position="1"/>
        <end position="14"/>
    </location>
</feature>
<dbReference type="EMBL" id="VSSR01000037">
    <property type="protein sequence ID" value="TYL81806.1"/>
    <property type="molecule type" value="Genomic_DNA"/>
</dbReference>
<name>A0A5S4WI32_9BRAD</name>
<evidence type="ECO:0000256" key="1">
    <source>
        <dbReference type="SAM" id="MobiDB-lite"/>
    </source>
</evidence>
<sequence>MSRNQGNKSATSSRIGVPSAPSLRAQRSNPESLRGKRLDCFAALAMTECRREHRSYPTRSTRCARDGDGSNRSPKYCVSCATDPSRNSMMLTT</sequence>
<evidence type="ECO:0000313" key="2">
    <source>
        <dbReference type="EMBL" id="TYL81806.1"/>
    </source>
</evidence>
<proteinExistence type="predicted"/>